<gene>
    <name evidence="7" type="ORF">ACFQDO_14965</name>
</gene>
<keyword evidence="1" id="KW-0805">Transcription regulation</keyword>
<dbReference type="InterPro" id="IPR001647">
    <property type="entry name" value="HTH_TetR"/>
</dbReference>
<dbReference type="Pfam" id="PF00440">
    <property type="entry name" value="TetR_N"/>
    <property type="match status" value="1"/>
</dbReference>
<proteinExistence type="predicted"/>
<dbReference type="InterPro" id="IPR009057">
    <property type="entry name" value="Homeodomain-like_sf"/>
</dbReference>
<accession>A0ABW1JHQ7</accession>
<dbReference type="EMBL" id="JBHSRD010000004">
    <property type="protein sequence ID" value="MFC6008437.1"/>
    <property type="molecule type" value="Genomic_DNA"/>
</dbReference>
<evidence type="ECO:0000259" key="6">
    <source>
        <dbReference type="PROSITE" id="PS50977"/>
    </source>
</evidence>
<evidence type="ECO:0000256" key="5">
    <source>
        <dbReference type="SAM" id="MobiDB-lite"/>
    </source>
</evidence>
<protein>
    <submittedName>
        <fullName evidence="7">TetR/AcrR family transcriptional regulator</fullName>
    </submittedName>
</protein>
<evidence type="ECO:0000313" key="8">
    <source>
        <dbReference type="Proteomes" id="UP001596189"/>
    </source>
</evidence>
<name>A0ABW1JHQ7_9ACTN</name>
<reference evidence="8" key="1">
    <citation type="journal article" date="2019" name="Int. J. Syst. Evol. Microbiol.">
        <title>The Global Catalogue of Microorganisms (GCM) 10K type strain sequencing project: providing services to taxonomists for standard genome sequencing and annotation.</title>
        <authorList>
            <consortium name="The Broad Institute Genomics Platform"/>
            <consortium name="The Broad Institute Genome Sequencing Center for Infectious Disease"/>
            <person name="Wu L."/>
            <person name="Ma J."/>
        </authorList>
    </citation>
    <scope>NUCLEOTIDE SEQUENCE [LARGE SCALE GENOMIC DNA]</scope>
    <source>
        <strain evidence="8">KACC 14249</strain>
    </source>
</reference>
<evidence type="ECO:0000313" key="7">
    <source>
        <dbReference type="EMBL" id="MFC6008437.1"/>
    </source>
</evidence>
<dbReference type="PANTHER" id="PTHR30055">
    <property type="entry name" value="HTH-TYPE TRANSCRIPTIONAL REGULATOR RUTR"/>
    <property type="match status" value="1"/>
</dbReference>
<dbReference type="PANTHER" id="PTHR30055:SF234">
    <property type="entry name" value="HTH-TYPE TRANSCRIPTIONAL REGULATOR BETI"/>
    <property type="match status" value="1"/>
</dbReference>
<dbReference type="RefSeq" id="WP_345714865.1">
    <property type="nucleotide sequence ID" value="NZ_BAABFP010000002.1"/>
</dbReference>
<dbReference type="PROSITE" id="PS01081">
    <property type="entry name" value="HTH_TETR_1"/>
    <property type="match status" value="1"/>
</dbReference>
<dbReference type="InterPro" id="IPR050109">
    <property type="entry name" value="HTH-type_TetR-like_transc_reg"/>
</dbReference>
<dbReference type="PRINTS" id="PR00455">
    <property type="entry name" value="HTHTETR"/>
</dbReference>
<keyword evidence="2 4" id="KW-0238">DNA-binding</keyword>
<feature type="region of interest" description="Disordered" evidence="5">
    <location>
        <begin position="1"/>
        <end position="20"/>
    </location>
</feature>
<keyword evidence="8" id="KW-1185">Reference proteome</keyword>
<organism evidence="7 8">
    <name type="scientific">Angustibacter luteus</name>
    <dbReference type="NCBI Taxonomy" id="658456"/>
    <lineage>
        <taxon>Bacteria</taxon>
        <taxon>Bacillati</taxon>
        <taxon>Actinomycetota</taxon>
        <taxon>Actinomycetes</taxon>
        <taxon>Kineosporiales</taxon>
        <taxon>Kineosporiaceae</taxon>
    </lineage>
</organism>
<dbReference type="SUPFAM" id="SSF46689">
    <property type="entry name" value="Homeodomain-like"/>
    <property type="match status" value="1"/>
</dbReference>
<comment type="caution">
    <text evidence="7">The sequence shown here is derived from an EMBL/GenBank/DDBJ whole genome shotgun (WGS) entry which is preliminary data.</text>
</comment>
<dbReference type="InterPro" id="IPR041674">
    <property type="entry name" value="TetR_C_22"/>
</dbReference>
<feature type="DNA-binding region" description="H-T-H motif" evidence="4">
    <location>
        <begin position="42"/>
        <end position="61"/>
    </location>
</feature>
<dbReference type="Gene3D" id="1.10.357.10">
    <property type="entry name" value="Tetracycline Repressor, domain 2"/>
    <property type="match status" value="1"/>
</dbReference>
<dbReference type="Proteomes" id="UP001596189">
    <property type="component" value="Unassembled WGS sequence"/>
</dbReference>
<dbReference type="InterPro" id="IPR023772">
    <property type="entry name" value="DNA-bd_HTH_TetR-type_CS"/>
</dbReference>
<keyword evidence="3" id="KW-0804">Transcription</keyword>
<dbReference type="PROSITE" id="PS50977">
    <property type="entry name" value="HTH_TETR_2"/>
    <property type="match status" value="1"/>
</dbReference>
<sequence>MSDDDLPAFRRQPGQQRSRDRVEHILDVAAELIVRDGIDATSMSALAKAAKVSLPSIYRYFPNKQAILHTLLERTAQRVRAMVLASVGDVGSTQDALAGMTVAMRAYWQLFRDDPTFAGIWAAAASVPALVQQDLEDTRLTGGMLAEAVRDIVPADRAEHLDVIGYMCVSLATSSVRLAAQLPDADAEVVITTMTDRILPAALGLPPRTD</sequence>
<evidence type="ECO:0000256" key="3">
    <source>
        <dbReference type="ARBA" id="ARBA00023163"/>
    </source>
</evidence>
<evidence type="ECO:0000256" key="1">
    <source>
        <dbReference type="ARBA" id="ARBA00023015"/>
    </source>
</evidence>
<feature type="domain" description="HTH tetR-type" evidence="6">
    <location>
        <begin position="19"/>
        <end position="79"/>
    </location>
</feature>
<evidence type="ECO:0000256" key="4">
    <source>
        <dbReference type="PROSITE-ProRule" id="PRU00335"/>
    </source>
</evidence>
<evidence type="ECO:0000256" key="2">
    <source>
        <dbReference type="ARBA" id="ARBA00023125"/>
    </source>
</evidence>
<dbReference type="Pfam" id="PF17928">
    <property type="entry name" value="TetR_C_22"/>
    <property type="match status" value="1"/>
</dbReference>